<organism evidence="1 2">
    <name type="scientific">Actinomycetospora chibensis</name>
    <dbReference type="NCBI Taxonomy" id="663606"/>
    <lineage>
        <taxon>Bacteria</taxon>
        <taxon>Bacillati</taxon>
        <taxon>Actinomycetota</taxon>
        <taxon>Actinomycetes</taxon>
        <taxon>Pseudonocardiales</taxon>
        <taxon>Pseudonocardiaceae</taxon>
        <taxon>Actinomycetospora</taxon>
    </lineage>
</organism>
<name>A0ABV9RGB3_9PSEU</name>
<dbReference type="PANTHER" id="PTHR48228:SF2">
    <property type="entry name" value="E-CINNAMOYL-COA:R-PHENYLLACTATE COA TRANSFERASE LARGE SUBUNIT"/>
    <property type="match status" value="1"/>
</dbReference>
<evidence type="ECO:0000313" key="2">
    <source>
        <dbReference type="Proteomes" id="UP001595909"/>
    </source>
</evidence>
<dbReference type="GO" id="GO:0016740">
    <property type="term" value="F:transferase activity"/>
    <property type="evidence" value="ECO:0007669"/>
    <property type="project" value="UniProtKB-KW"/>
</dbReference>
<dbReference type="PANTHER" id="PTHR48228">
    <property type="entry name" value="SUCCINYL-COA--D-CITRAMALATE COA-TRANSFERASE"/>
    <property type="match status" value="1"/>
</dbReference>
<dbReference type="Gene3D" id="3.40.50.10540">
    <property type="entry name" value="Crotonobetainyl-coa:carnitine coa-transferase, domain 1"/>
    <property type="match status" value="1"/>
</dbReference>
<accession>A0ABV9RGB3</accession>
<dbReference type="InterPro" id="IPR023606">
    <property type="entry name" value="CoA-Trfase_III_dom_1_sf"/>
</dbReference>
<dbReference type="RefSeq" id="WP_274192336.1">
    <property type="nucleotide sequence ID" value="NZ_BAABHN010000024.1"/>
</dbReference>
<proteinExistence type="predicted"/>
<dbReference type="InterPro" id="IPR044855">
    <property type="entry name" value="CoA-Trfase_III_dom3_sf"/>
</dbReference>
<gene>
    <name evidence="1" type="ORF">ACFPEL_12620</name>
</gene>
<dbReference type="Proteomes" id="UP001595909">
    <property type="component" value="Unassembled WGS sequence"/>
</dbReference>
<keyword evidence="2" id="KW-1185">Reference proteome</keyword>
<protein>
    <submittedName>
        <fullName evidence="1">CaiB/BaiF CoA transferase family protein</fullName>
    </submittedName>
</protein>
<comment type="caution">
    <text evidence="1">The sequence shown here is derived from an EMBL/GenBank/DDBJ whole genome shotgun (WGS) entry which is preliminary data.</text>
</comment>
<dbReference type="InterPro" id="IPR050509">
    <property type="entry name" value="CoA-transferase_III"/>
</dbReference>
<dbReference type="InterPro" id="IPR003673">
    <property type="entry name" value="CoA-Trfase_fam_III"/>
</dbReference>
<sequence>MGVLDGVRVVEMGLWVAGPAAGGVLADWGAEVIKIEPPKGDPMRSLFGALSGSKETRCPPFDLYNRGKRSVAIDVNTPDGRDLAERIIASADVFLTNFRPGFLERVNLDHKHLREAHPHLIYASLTGYGLEGPDRDAPGFDVAAFSARGGVADRSTPPGDAPTTLAGGMGDTVTGMTTVAAILAALLARGRTGEGQLVSTSLLRTGAYCIGMELSTRVALGKLAPPPSRVRPQNPLMNSYADRDGAWFWLMGAEADRHWPGIKAAADDPRLDEERFATARGRRKEGSDLVAILDEAFARRTRAEWAEVFAEHEVWWTPVNTASDLIEDPQAQAAGVFVDVPGADGASGATGGGDDPSRSVATPVAFESGSVPVAGPPGIGADTDAVLAEIGVDAGEQQSLREAGVVAGPLSS</sequence>
<reference evidence="2" key="1">
    <citation type="journal article" date="2019" name="Int. J. Syst. Evol. Microbiol.">
        <title>The Global Catalogue of Microorganisms (GCM) 10K type strain sequencing project: providing services to taxonomists for standard genome sequencing and annotation.</title>
        <authorList>
            <consortium name="The Broad Institute Genomics Platform"/>
            <consortium name="The Broad Institute Genome Sequencing Center for Infectious Disease"/>
            <person name="Wu L."/>
            <person name="Ma J."/>
        </authorList>
    </citation>
    <scope>NUCLEOTIDE SEQUENCE [LARGE SCALE GENOMIC DNA]</scope>
    <source>
        <strain evidence="2">CCUG 50347</strain>
    </source>
</reference>
<dbReference type="EMBL" id="JBHSIM010000024">
    <property type="protein sequence ID" value="MFC4833251.1"/>
    <property type="molecule type" value="Genomic_DNA"/>
</dbReference>
<dbReference type="Pfam" id="PF02515">
    <property type="entry name" value="CoA_transf_3"/>
    <property type="match status" value="1"/>
</dbReference>
<evidence type="ECO:0000313" key="1">
    <source>
        <dbReference type="EMBL" id="MFC4833251.1"/>
    </source>
</evidence>
<dbReference type="SUPFAM" id="SSF89796">
    <property type="entry name" value="CoA-transferase family III (CaiB/BaiF)"/>
    <property type="match status" value="1"/>
</dbReference>
<keyword evidence="1" id="KW-0808">Transferase</keyword>
<dbReference type="Gene3D" id="3.30.1540.10">
    <property type="entry name" value="formyl-coa transferase, domain 3"/>
    <property type="match status" value="1"/>
</dbReference>